<protein>
    <submittedName>
        <fullName evidence="3">CHAT domain-containing protein</fullName>
    </submittedName>
</protein>
<organism evidence="3 4">
    <name type="scientific">Seonamhaeicola maritimus</name>
    <dbReference type="NCBI Taxonomy" id="2591822"/>
    <lineage>
        <taxon>Bacteria</taxon>
        <taxon>Pseudomonadati</taxon>
        <taxon>Bacteroidota</taxon>
        <taxon>Flavobacteriia</taxon>
        <taxon>Flavobacteriales</taxon>
        <taxon>Flavobacteriaceae</taxon>
    </lineage>
</organism>
<dbReference type="RefSeq" id="WP_147768957.1">
    <property type="nucleotide sequence ID" value="NZ_VRKQ01000010.1"/>
</dbReference>
<dbReference type="EMBL" id="VRKQ01000010">
    <property type="protein sequence ID" value="TXG37431.1"/>
    <property type="molecule type" value="Genomic_DNA"/>
</dbReference>
<keyword evidence="4" id="KW-1185">Reference proteome</keyword>
<sequence length="843" mass="97040">MKKLLFLFILIHGFCFSQDLEESIYVAAETFMAQPSEATFQTLAKQEAQFKSQVKTKDEQLALVFLQSHKGHYLDTHSRLKDAIITYEDAVKRFNDYELSKLSDFDIIESCLIPLGNLYTKTNDYTNAESTIKQYSYLAKKNNKPQHEISGAINLAQLYYAIGRHETAIKLTSSFINYPNITSSQKQNLININAESQIALEIIPTSLDNKQNYKMAIQEGQYEKALTLFQKFKKKRLAIESLQKREIAQVYIEEAQIYLLNKNSNKALQSIQTALKTLIPNANFNNLPIKEQLYAENKFIDIFDLYSEIETNSDLALKSYDLSFYVSDLLKDTWTSQETIIYNQSNYRKRSEKCIAILYSAFQKTKDTTYILKAFEYSENSKVFTLKEMFQKKQRLQKHPTDSLLIQEFNLLKDQEHITSKLVLEQLDKNRASQITTLSKQLSDISLKIKSLKNAISDKYPGLENLISIKNLQNKLHEDNAVLVEYFYGKHAIYQFIISNSNIELNKIDNTDKTEKSIVDFISLFDNVSIINNDISNFSSQAFKLYKLLNFDAVSSFNKIIIIPDWWLNFIPFETLLKEETNTTAFSKMPFIVKSQNIIYNSSAYFYTTDNNSKSNNNLLGFFPVFKNSNKTLTYSIDEANAIKKEMASKMLMNKEATKANFLKNASNYGMLHLSTHSSHGVSGKPANIDFYDETLYLNELYSLNLNPNLVVLSACETGKGKLYKAEDAMSIARGFQYSGARNLLFSLWQINDLSTSKIMQSFYENYSDTQSAHYSNQLSKLAYLENESISNTKKSPYYWGAFVYYGELTKPITSSYLFYVIISALIILIIVFLRTKFKKPHG</sequence>
<evidence type="ECO:0000313" key="4">
    <source>
        <dbReference type="Proteomes" id="UP000321080"/>
    </source>
</evidence>
<keyword evidence="1" id="KW-0812">Transmembrane</keyword>
<feature type="domain" description="CHAT" evidence="2">
    <location>
        <begin position="555"/>
        <end position="808"/>
    </location>
</feature>
<gene>
    <name evidence="3" type="ORF">FUA22_12830</name>
</gene>
<dbReference type="Proteomes" id="UP000321080">
    <property type="component" value="Unassembled WGS sequence"/>
</dbReference>
<dbReference type="PANTHER" id="PTHR10098:SF108">
    <property type="entry name" value="TETRATRICOPEPTIDE REPEAT PROTEIN 28"/>
    <property type="match status" value="1"/>
</dbReference>
<dbReference type="SUPFAM" id="SSF48452">
    <property type="entry name" value="TPR-like"/>
    <property type="match status" value="1"/>
</dbReference>
<dbReference type="Pfam" id="PF12770">
    <property type="entry name" value="CHAT"/>
    <property type="match status" value="1"/>
</dbReference>
<evidence type="ECO:0000256" key="1">
    <source>
        <dbReference type="SAM" id="Phobius"/>
    </source>
</evidence>
<comment type="caution">
    <text evidence="3">The sequence shown here is derived from an EMBL/GenBank/DDBJ whole genome shotgun (WGS) entry which is preliminary data.</text>
</comment>
<reference evidence="3 4" key="1">
    <citation type="submission" date="2019-08" db="EMBL/GenBank/DDBJ databases">
        <title>Seonamhaeicola sediminis sp. nov., isolated from marine sediment.</title>
        <authorList>
            <person name="Cao W.R."/>
        </authorList>
    </citation>
    <scope>NUCLEOTIDE SEQUENCE [LARGE SCALE GENOMIC DNA]</scope>
    <source>
        <strain evidence="3 4">1505</strain>
    </source>
</reference>
<evidence type="ECO:0000259" key="2">
    <source>
        <dbReference type="Pfam" id="PF12770"/>
    </source>
</evidence>
<dbReference type="InterPro" id="IPR024983">
    <property type="entry name" value="CHAT_dom"/>
</dbReference>
<accession>A0A5C7GJ54</accession>
<dbReference type="OrthoDB" id="9771112at2"/>
<dbReference type="AlphaFoldDB" id="A0A5C7GJ54"/>
<keyword evidence="1" id="KW-1133">Transmembrane helix</keyword>
<dbReference type="InterPro" id="IPR011990">
    <property type="entry name" value="TPR-like_helical_dom_sf"/>
</dbReference>
<dbReference type="Gene3D" id="1.25.40.10">
    <property type="entry name" value="Tetratricopeptide repeat domain"/>
    <property type="match status" value="1"/>
</dbReference>
<keyword evidence="1" id="KW-0472">Membrane</keyword>
<name>A0A5C7GJ54_9FLAO</name>
<feature type="transmembrane region" description="Helical" evidence="1">
    <location>
        <begin position="817"/>
        <end position="834"/>
    </location>
</feature>
<dbReference type="PANTHER" id="PTHR10098">
    <property type="entry name" value="RAPSYN-RELATED"/>
    <property type="match status" value="1"/>
</dbReference>
<proteinExistence type="predicted"/>
<evidence type="ECO:0000313" key="3">
    <source>
        <dbReference type="EMBL" id="TXG37431.1"/>
    </source>
</evidence>